<evidence type="ECO:0000259" key="3">
    <source>
        <dbReference type="PROSITE" id="PS50887"/>
    </source>
</evidence>
<reference evidence="4 5" key="1">
    <citation type="submission" date="2021-01" db="EMBL/GenBank/DDBJ databases">
        <title>Whole genome shotgun sequence of Actinoplanes couchii NBRC 106145.</title>
        <authorList>
            <person name="Komaki H."/>
            <person name="Tamura T."/>
        </authorList>
    </citation>
    <scope>NUCLEOTIDE SEQUENCE [LARGE SCALE GENOMIC DNA]</scope>
    <source>
        <strain evidence="4 5">NBRC 106145</strain>
    </source>
</reference>
<dbReference type="SMART" id="SM00052">
    <property type="entry name" value="EAL"/>
    <property type="match status" value="1"/>
</dbReference>
<keyword evidence="1" id="KW-0472">Membrane</keyword>
<dbReference type="InterPro" id="IPR052155">
    <property type="entry name" value="Biofilm_reg_signaling"/>
</dbReference>
<dbReference type="Proteomes" id="UP000612282">
    <property type="component" value="Unassembled WGS sequence"/>
</dbReference>
<proteinExistence type="predicted"/>
<comment type="caution">
    <text evidence="4">The sequence shown here is derived from an EMBL/GenBank/DDBJ whole genome shotgun (WGS) entry which is preliminary data.</text>
</comment>
<name>A0ABQ3XBD2_9ACTN</name>
<dbReference type="CDD" id="cd01948">
    <property type="entry name" value="EAL"/>
    <property type="match status" value="1"/>
</dbReference>
<dbReference type="InterPro" id="IPR035919">
    <property type="entry name" value="EAL_sf"/>
</dbReference>
<dbReference type="SMART" id="SM00267">
    <property type="entry name" value="GGDEF"/>
    <property type="match status" value="1"/>
</dbReference>
<dbReference type="PANTHER" id="PTHR44757:SF2">
    <property type="entry name" value="BIOFILM ARCHITECTURE MAINTENANCE PROTEIN MBAA"/>
    <property type="match status" value="1"/>
</dbReference>
<evidence type="ECO:0000259" key="2">
    <source>
        <dbReference type="PROSITE" id="PS50883"/>
    </source>
</evidence>
<dbReference type="InterPro" id="IPR029787">
    <property type="entry name" value="Nucleotide_cyclase"/>
</dbReference>
<dbReference type="Pfam" id="PF00990">
    <property type="entry name" value="GGDEF"/>
    <property type="match status" value="1"/>
</dbReference>
<feature type="transmembrane region" description="Helical" evidence="1">
    <location>
        <begin position="43"/>
        <end position="59"/>
    </location>
</feature>
<evidence type="ECO:0000313" key="5">
    <source>
        <dbReference type="Proteomes" id="UP000612282"/>
    </source>
</evidence>
<dbReference type="CDD" id="cd01949">
    <property type="entry name" value="GGDEF"/>
    <property type="match status" value="1"/>
</dbReference>
<dbReference type="InterPro" id="IPR001633">
    <property type="entry name" value="EAL_dom"/>
</dbReference>
<accession>A0ABQ3XBD2</accession>
<feature type="domain" description="EAL" evidence="2">
    <location>
        <begin position="297"/>
        <end position="550"/>
    </location>
</feature>
<dbReference type="SUPFAM" id="SSF55073">
    <property type="entry name" value="Nucleotide cyclase"/>
    <property type="match status" value="1"/>
</dbReference>
<keyword evidence="1" id="KW-0812">Transmembrane</keyword>
<dbReference type="SUPFAM" id="SSF141868">
    <property type="entry name" value="EAL domain-like"/>
    <property type="match status" value="1"/>
</dbReference>
<evidence type="ECO:0008006" key="6">
    <source>
        <dbReference type="Google" id="ProtNLM"/>
    </source>
</evidence>
<dbReference type="PANTHER" id="PTHR44757">
    <property type="entry name" value="DIGUANYLATE CYCLASE DGCP"/>
    <property type="match status" value="1"/>
</dbReference>
<dbReference type="InterPro" id="IPR000160">
    <property type="entry name" value="GGDEF_dom"/>
</dbReference>
<dbReference type="Pfam" id="PF00563">
    <property type="entry name" value="EAL"/>
    <property type="match status" value="1"/>
</dbReference>
<dbReference type="EMBL" id="BOMG01000054">
    <property type="protein sequence ID" value="GID55827.1"/>
    <property type="molecule type" value="Genomic_DNA"/>
</dbReference>
<feature type="domain" description="GGDEF" evidence="3">
    <location>
        <begin position="155"/>
        <end position="288"/>
    </location>
</feature>
<sequence>MGRNALWDRVRVVVDDAVVLASLVLLAWPVADPAQPGGPAGRIVTLAAAVCLGLAVLLLDSRRGLLRLITVAAALLVVGIREVTAGLPPGGVWLVVLVAAAGLLRQVLGARIDPDRNRQQALLAQQAFRDPLTGLGNRKMFTEYATEVIAEPSRTKTAVIVVDVDGLKDINDVLGHAAGDELLRAAANRLAVNVRANDTVARLDGDEFAVLLPGLEDEQAAVAVAERVLTELHRPLQVGGMLLNIRASAGVAVADHTGNGLGGMLRRADQALIRAKRDGGGVARRFDPVLFAKAEQRRLAEQDLMRGLEAGEFEVHYQPIVDLDQGGITVGVEALVRWRHPEKGLVPPALFLELAEQLGQVPRLGGWVLEEACRQAMDWQNRFPGFEMNVNLSASQLGNPKLIDEVREVLRRTGLPPQDLVLELTESVALTDLVESARVLSALKELGVRIALDDFGTGFSSLSHLSTLPVDVVKIDRSFVQAMPETGGASVAEAVLHIARTFNLSPVAEGVEDAGQAERLKELGAGRAQGYHFARPMPALGVTELLDKQSPVVIDVDADVAS</sequence>
<gene>
    <name evidence="4" type="ORF">Aco03nite_042310</name>
</gene>
<dbReference type="RefSeq" id="WP_203797105.1">
    <property type="nucleotide sequence ID" value="NZ_BAAAQE010000027.1"/>
</dbReference>
<organism evidence="4 5">
    <name type="scientific">Actinoplanes couchii</name>
    <dbReference type="NCBI Taxonomy" id="403638"/>
    <lineage>
        <taxon>Bacteria</taxon>
        <taxon>Bacillati</taxon>
        <taxon>Actinomycetota</taxon>
        <taxon>Actinomycetes</taxon>
        <taxon>Micromonosporales</taxon>
        <taxon>Micromonosporaceae</taxon>
        <taxon>Actinoplanes</taxon>
    </lineage>
</organism>
<dbReference type="PROSITE" id="PS50887">
    <property type="entry name" value="GGDEF"/>
    <property type="match status" value="1"/>
</dbReference>
<feature type="transmembrane region" description="Helical" evidence="1">
    <location>
        <begin position="12"/>
        <end position="31"/>
    </location>
</feature>
<keyword evidence="5" id="KW-1185">Reference proteome</keyword>
<dbReference type="Gene3D" id="3.20.20.450">
    <property type="entry name" value="EAL domain"/>
    <property type="match status" value="1"/>
</dbReference>
<feature type="transmembrane region" description="Helical" evidence="1">
    <location>
        <begin position="66"/>
        <end position="84"/>
    </location>
</feature>
<dbReference type="NCBIfam" id="TIGR00254">
    <property type="entry name" value="GGDEF"/>
    <property type="match status" value="1"/>
</dbReference>
<evidence type="ECO:0000313" key="4">
    <source>
        <dbReference type="EMBL" id="GID55827.1"/>
    </source>
</evidence>
<evidence type="ECO:0000256" key="1">
    <source>
        <dbReference type="SAM" id="Phobius"/>
    </source>
</evidence>
<dbReference type="InterPro" id="IPR043128">
    <property type="entry name" value="Rev_trsase/Diguanyl_cyclase"/>
</dbReference>
<protein>
    <recommendedName>
        <fullName evidence="6">Diguanylate cyclase/phosphodiesterase</fullName>
    </recommendedName>
</protein>
<keyword evidence="1" id="KW-1133">Transmembrane helix</keyword>
<dbReference type="PROSITE" id="PS50883">
    <property type="entry name" value="EAL"/>
    <property type="match status" value="1"/>
</dbReference>
<dbReference type="Gene3D" id="3.30.70.270">
    <property type="match status" value="1"/>
</dbReference>